<dbReference type="PANTHER" id="PTHR35525:SF3">
    <property type="entry name" value="BLL6575 PROTEIN"/>
    <property type="match status" value="1"/>
</dbReference>
<organism evidence="3 4">
    <name type="scientific">Nocardioides agri</name>
    <dbReference type="NCBI Taxonomy" id="2682843"/>
    <lineage>
        <taxon>Bacteria</taxon>
        <taxon>Bacillati</taxon>
        <taxon>Actinomycetota</taxon>
        <taxon>Actinomycetes</taxon>
        <taxon>Propionibacteriales</taxon>
        <taxon>Nocardioidaceae</taxon>
        <taxon>Nocardioides</taxon>
    </lineage>
</organism>
<dbReference type="Proteomes" id="UP000473525">
    <property type="component" value="Unassembled WGS sequence"/>
</dbReference>
<evidence type="ECO:0000313" key="3">
    <source>
        <dbReference type="EMBL" id="MVQ50052.1"/>
    </source>
</evidence>
<keyword evidence="4" id="KW-1185">Reference proteome</keyword>
<dbReference type="SUPFAM" id="SSF160904">
    <property type="entry name" value="Jann2411-like"/>
    <property type="match status" value="1"/>
</dbReference>
<dbReference type="AlphaFoldDB" id="A0A6L6XTD3"/>
<evidence type="ECO:0000256" key="1">
    <source>
        <dbReference type="SAM" id="MobiDB-lite"/>
    </source>
</evidence>
<evidence type="ECO:0000313" key="4">
    <source>
        <dbReference type="Proteomes" id="UP000473525"/>
    </source>
</evidence>
<proteinExistence type="predicted"/>
<comment type="caution">
    <text evidence="3">The sequence shown here is derived from an EMBL/GenBank/DDBJ whole genome shotgun (WGS) entry which is preliminary data.</text>
</comment>
<dbReference type="PANTHER" id="PTHR35525">
    <property type="entry name" value="BLL6575 PROTEIN"/>
    <property type="match status" value="1"/>
</dbReference>
<dbReference type="InterPro" id="IPR021005">
    <property type="entry name" value="Znf_CGNR"/>
</dbReference>
<dbReference type="Pfam" id="PF11706">
    <property type="entry name" value="zf-CGNR"/>
    <property type="match status" value="1"/>
</dbReference>
<dbReference type="RefSeq" id="WP_157342883.1">
    <property type="nucleotide sequence ID" value="NZ_WSEK01000004.1"/>
</dbReference>
<sequence length="184" mass="20367">MARAGLPENGEVAPDPRPAPPDLEVLRRFVNSDNRFYGVDHLRGEDRGRWFPEVVGLPVDDIDDAGWRRLAVLRDRVRAVVADEDDAMAALAETAQRYPLVLGPSGLASARDDQESAMATTVLVALHAAIQDGRLARLRLCQRPDCQWCYYDTSKNGSARWCSSDPCGDVMKARAYRSRQRAAG</sequence>
<dbReference type="InterPro" id="IPR023286">
    <property type="entry name" value="ABATE_dom_sf"/>
</dbReference>
<gene>
    <name evidence="3" type="ORF">GON03_12755</name>
</gene>
<accession>A0A6L6XTD3</accession>
<feature type="domain" description="Zinc finger CGNR" evidence="2">
    <location>
        <begin position="137"/>
        <end position="180"/>
    </location>
</feature>
<dbReference type="EMBL" id="WSEK01000004">
    <property type="protein sequence ID" value="MVQ50052.1"/>
    <property type="molecule type" value="Genomic_DNA"/>
</dbReference>
<reference evidence="3 4" key="1">
    <citation type="submission" date="2019-12" db="EMBL/GenBank/DDBJ databases">
        <authorList>
            <person name="Huq M.A."/>
        </authorList>
    </citation>
    <scope>NUCLEOTIDE SEQUENCE [LARGE SCALE GENOMIC DNA]</scope>
    <source>
        <strain evidence="3 4">MAH-18</strain>
    </source>
</reference>
<dbReference type="InterPro" id="IPR010852">
    <property type="entry name" value="ABATE"/>
</dbReference>
<protein>
    <recommendedName>
        <fullName evidence="2">Zinc finger CGNR domain-containing protein</fullName>
    </recommendedName>
</protein>
<dbReference type="Gene3D" id="1.10.3300.10">
    <property type="entry name" value="Jann2411-like domain"/>
    <property type="match status" value="1"/>
</dbReference>
<evidence type="ECO:0000259" key="2">
    <source>
        <dbReference type="Pfam" id="PF11706"/>
    </source>
</evidence>
<name>A0A6L6XTD3_9ACTN</name>
<feature type="region of interest" description="Disordered" evidence="1">
    <location>
        <begin position="1"/>
        <end position="20"/>
    </location>
</feature>